<reference evidence="4" key="1">
    <citation type="journal article" date="2019" name="Int. J. Syst. Evol. Microbiol.">
        <title>The Global Catalogue of Microorganisms (GCM) 10K type strain sequencing project: providing services to taxonomists for standard genome sequencing and annotation.</title>
        <authorList>
            <consortium name="The Broad Institute Genomics Platform"/>
            <consortium name="The Broad Institute Genome Sequencing Center for Infectious Disease"/>
            <person name="Wu L."/>
            <person name="Ma J."/>
        </authorList>
    </citation>
    <scope>NUCLEOTIDE SEQUENCE [LARGE SCALE GENOMIC DNA]</scope>
    <source>
        <strain evidence="4">JCM 17214</strain>
    </source>
</reference>
<accession>A0ABP7MLS8</accession>
<dbReference type="InterPro" id="IPR036278">
    <property type="entry name" value="Sialidase_sf"/>
</dbReference>
<evidence type="ECO:0000313" key="3">
    <source>
        <dbReference type="EMBL" id="GAA3924120.1"/>
    </source>
</evidence>
<keyword evidence="4" id="KW-1185">Reference proteome</keyword>
<gene>
    <name evidence="3" type="ORF">GCM10022406_07870</name>
</gene>
<dbReference type="SUPFAM" id="SSF110296">
    <property type="entry name" value="Oligoxyloglucan reducing end-specific cellobiohydrolase"/>
    <property type="match status" value="1"/>
</dbReference>
<evidence type="ECO:0000313" key="4">
    <source>
        <dbReference type="Proteomes" id="UP001499909"/>
    </source>
</evidence>
<feature type="domain" description="Sortilin N-terminal" evidence="2">
    <location>
        <begin position="148"/>
        <end position="272"/>
    </location>
</feature>
<sequence>MQATVDHAFMKVRLLRKTAFFLLLLVLGAAAGTAQPVSKKRKAPQGAALPYDSTLYNGLRWRSIGPYRGGRAGTVTGVPGNPNLYYMGTAGGGVWRTMDGGGTWANISDGYFGGSIGAVAVSESDPNVLYAGEGEQTVRGNVSSGFGVWKSVDAGQTWRNVGLKDSRHIGRIRIHPKNPDLVYVAAMGNLYGPGEMRGVYRSKDGGQKWERVLFANADAGAVDLTLDPANPRILYASTWNARRTPYSFSSGGPGSGLWKSTDGGDTWKDISRADGLPLGTLGIIGVAVSPVNSSRVWALIEAEKGGLYRSDDGGLHWQKLSDDRNLRQRAWYYTRIYADPKDADVMYVLNVSYHKSKDGGRTFQASDAPHGDHHDLWIAPENPSRMVIADDGGAQVSTDGGQNWTTYENQPTGQFYRVVTDNHFPYRIYGAQQDNSTVRIPHRTGGSTIEARDWEATAGGESAHLAVDPLNPDIVYGGSYDGYLSRVDHKNQQERLINVWPDNPMGHGAEGMKYRFQWNFPLLFSPHDSKRLYTGSNHLHVTTNEGQSWELLSPDLTRNDPKTLGPSGGPITKDNTAVEYYGTIFAIAESPAEPGVIWTGSDDGLIHVTRDNGKTWTKVQPQGLPDWIQINSIDAHPTTRGAAYVAATMYKSGDFRPYLYKTTDYGRTWTKITTGIADTHFTRVVRADAKRPGLLYAGTEYGLYVSFNDGTQWQPFQLNLPPVSVTDLTIKNDNLIAATQGRGFWLLDDLTPLHQLSATVATQKFHLYTPAPSYKMEGRGSAEIPKTAGQNHPGGVLLYYQLAQKLDSTSTVKLEILDPSGKLVRSFANTDREIRAQNLTKDDKAKAKKELLPTKKGLNRYVWDLSYPGASKFEGLVLWGGGTQGPKVVPGTYKVRLTVNQETQETAFSVRPDPRSPATPQDLQAQFDFLRDVQQKLTETHDAIRDIRTIRGQLKTLTGPLKEQTAAKEIVDAAEAIDKKMTTIEETLYQTKNRSGQDPLNFPIRLNNKLANLTGQVNSGDFRPTEQAVAYKKEVIGQIDAQLSQLRQIREQDVPALNKLVKDKNVDAITLPKQAAAAAPTNIP</sequence>
<dbReference type="CDD" id="cd15482">
    <property type="entry name" value="Sialidase_non-viral"/>
    <property type="match status" value="1"/>
</dbReference>
<evidence type="ECO:0000259" key="2">
    <source>
        <dbReference type="Pfam" id="PF15902"/>
    </source>
</evidence>
<dbReference type="Pfam" id="PF15902">
    <property type="entry name" value="Sortilin-Vps10"/>
    <property type="match status" value="1"/>
</dbReference>
<dbReference type="InterPro" id="IPR031778">
    <property type="entry name" value="Sortilin_N"/>
</dbReference>
<protein>
    <recommendedName>
        <fullName evidence="2">Sortilin N-terminal domain-containing protein</fullName>
    </recommendedName>
</protein>
<proteinExistence type="predicted"/>
<dbReference type="SUPFAM" id="SSF50939">
    <property type="entry name" value="Sialidases"/>
    <property type="match status" value="1"/>
</dbReference>
<name>A0ABP7MLS8_9BACT</name>
<dbReference type="PANTHER" id="PTHR43739:SF5">
    <property type="entry name" value="EXO-ALPHA-SIALIDASE"/>
    <property type="match status" value="1"/>
</dbReference>
<dbReference type="Gene3D" id="2.130.10.10">
    <property type="entry name" value="YVTN repeat-like/Quinoprotein amine dehydrogenase"/>
    <property type="match status" value="4"/>
</dbReference>
<dbReference type="InterPro" id="IPR015943">
    <property type="entry name" value="WD40/YVTN_repeat-like_dom_sf"/>
</dbReference>
<dbReference type="Proteomes" id="UP001499909">
    <property type="component" value="Unassembled WGS sequence"/>
</dbReference>
<keyword evidence="1" id="KW-0677">Repeat</keyword>
<dbReference type="InterPro" id="IPR052025">
    <property type="entry name" value="Xyloglucanase_GH74"/>
</dbReference>
<dbReference type="Gene3D" id="2.60.40.4070">
    <property type="match status" value="1"/>
</dbReference>
<comment type="caution">
    <text evidence="3">The sequence shown here is derived from an EMBL/GenBank/DDBJ whole genome shotgun (WGS) entry which is preliminary data.</text>
</comment>
<dbReference type="PANTHER" id="PTHR43739">
    <property type="entry name" value="XYLOGLUCANASE (EUROFUNG)"/>
    <property type="match status" value="1"/>
</dbReference>
<dbReference type="EMBL" id="BAABDH010000015">
    <property type="protein sequence ID" value="GAA3924120.1"/>
    <property type="molecule type" value="Genomic_DNA"/>
</dbReference>
<evidence type="ECO:0000256" key="1">
    <source>
        <dbReference type="ARBA" id="ARBA00022737"/>
    </source>
</evidence>
<organism evidence="3 4">
    <name type="scientific">Hymenobacter algoricola</name>
    <dbReference type="NCBI Taxonomy" id="486267"/>
    <lineage>
        <taxon>Bacteria</taxon>
        <taxon>Pseudomonadati</taxon>
        <taxon>Bacteroidota</taxon>
        <taxon>Cytophagia</taxon>
        <taxon>Cytophagales</taxon>
        <taxon>Hymenobacteraceae</taxon>
        <taxon>Hymenobacter</taxon>
    </lineage>
</organism>